<dbReference type="AlphaFoldDB" id="A0A336N3X6"/>
<organism evidence="2 3">
    <name type="scientific">Aggregatibacter aphrophilus</name>
    <name type="common">Haemophilus aphrophilus</name>
    <dbReference type="NCBI Taxonomy" id="732"/>
    <lineage>
        <taxon>Bacteria</taxon>
        <taxon>Pseudomonadati</taxon>
        <taxon>Pseudomonadota</taxon>
        <taxon>Gammaproteobacteria</taxon>
        <taxon>Pasteurellales</taxon>
        <taxon>Pasteurellaceae</taxon>
        <taxon>Aggregatibacter</taxon>
    </lineage>
</organism>
<sequence>MKKWISAVAMTTLLTACTQSKSPDAASTMQCKAVTEQEIAQLFDRWNDSLKTGDAKKVVANYAADSVLLPTVSNKIRLTAAEKEDYFNHFLANAPVGTIDQSHIQIGCNTASDVGLYSFVYKKTGKKASGRYSFNYQWNGKEWLIAHHHSSLMPEGKKKVG</sequence>
<dbReference type="RefSeq" id="WP_005702872.1">
    <property type="nucleotide sequence ID" value="NZ_LS483485.1"/>
</dbReference>
<dbReference type="Proteomes" id="UP000253728">
    <property type="component" value="Unassembled WGS sequence"/>
</dbReference>
<dbReference type="InterPro" id="IPR013543">
    <property type="entry name" value="Ca/CaM-dep_prot_kinase-assoc"/>
</dbReference>
<proteinExistence type="predicted"/>
<dbReference type="EMBL" id="UFSP01000001">
    <property type="protein sequence ID" value="SSY94379.1"/>
    <property type="molecule type" value="Genomic_DNA"/>
</dbReference>
<dbReference type="GO" id="GO:0005516">
    <property type="term" value="F:calmodulin binding"/>
    <property type="evidence" value="ECO:0007669"/>
    <property type="project" value="InterPro"/>
</dbReference>
<protein>
    <submittedName>
        <fullName evidence="2">Uncharacterized protein conserved in bacteria with a cystatin-like fold</fullName>
    </submittedName>
</protein>
<dbReference type="Pfam" id="PF08332">
    <property type="entry name" value="CaMKII_AD"/>
    <property type="match status" value="1"/>
</dbReference>
<evidence type="ECO:0000313" key="3">
    <source>
        <dbReference type="Proteomes" id="UP000253728"/>
    </source>
</evidence>
<name>A0A336N3X6_AGGAP</name>
<accession>A0A336N3X6</accession>
<feature type="domain" description="Calcium/calmodulin-dependent protein kinase II association-domain" evidence="1">
    <location>
        <begin position="36"/>
        <end position="154"/>
    </location>
</feature>
<gene>
    <name evidence="2" type="ORF">NCTC5908_00818</name>
</gene>
<dbReference type="GO" id="GO:0004683">
    <property type="term" value="F:calcium/calmodulin-dependent protein kinase activity"/>
    <property type="evidence" value="ECO:0007669"/>
    <property type="project" value="InterPro"/>
</dbReference>
<evidence type="ECO:0000313" key="2">
    <source>
        <dbReference type="EMBL" id="SSY94379.1"/>
    </source>
</evidence>
<dbReference type="InterPro" id="IPR011944">
    <property type="entry name" value="Steroid_delta5-4_isomerase"/>
</dbReference>
<dbReference type="NCBIfam" id="TIGR02246">
    <property type="entry name" value="SgcJ/EcaC family oxidoreductase"/>
    <property type="match status" value="1"/>
</dbReference>
<dbReference type="GeneID" id="49634605"/>
<dbReference type="InterPro" id="IPR032710">
    <property type="entry name" value="NTF2-like_dom_sf"/>
</dbReference>
<dbReference type="PROSITE" id="PS51257">
    <property type="entry name" value="PROKAR_LIPOPROTEIN"/>
    <property type="match status" value="1"/>
</dbReference>
<dbReference type="InterPro" id="IPR016887">
    <property type="entry name" value="UCP028470_steroid_isom-rel"/>
</dbReference>
<dbReference type="PIRSF" id="PIRSF028470">
    <property type="entry name" value="UCP028470"/>
    <property type="match status" value="1"/>
</dbReference>
<dbReference type="SUPFAM" id="SSF54427">
    <property type="entry name" value="NTF2-like"/>
    <property type="match status" value="1"/>
</dbReference>
<evidence type="ECO:0000259" key="1">
    <source>
        <dbReference type="Pfam" id="PF08332"/>
    </source>
</evidence>
<reference evidence="2 3" key="1">
    <citation type="submission" date="2018-06" db="EMBL/GenBank/DDBJ databases">
        <authorList>
            <consortium name="Pathogen Informatics"/>
            <person name="Doyle S."/>
        </authorList>
    </citation>
    <scope>NUCLEOTIDE SEQUENCE [LARGE SCALE GENOMIC DNA]</scope>
    <source>
        <strain evidence="2 3">NCTC5908</strain>
    </source>
</reference>
<dbReference type="Gene3D" id="3.10.450.50">
    <property type="match status" value="1"/>
</dbReference>